<dbReference type="GO" id="GO:0004574">
    <property type="term" value="F:oligo-1,6-glucosidase activity"/>
    <property type="evidence" value="ECO:0007669"/>
    <property type="project" value="UniProtKB-EC"/>
</dbReference>
<reference evidence="5 6" key="1">
    <citation type="journal article" date="2016" name="PLoS ONE">
        <title>The Identification of Novel Diagnostic Marker Genes for the Detection of Beer Spoiling Pediococcus damnosus Strains Using the BlAst Diagnostic Gene findEr.</title>
        <authorList>
            <person name="Behr J."/>
            <person name="Geissler A.J."/>
            <person name="Schmid J."/>
            <person name="Zehe A."/>
            <person name="Vogel R.F."/>
        </authorList>
    </citation>
    <scope>NUCLEOTIDE SEQUENCE [LARGE SCALE GENOMIC DNA]</scope>
    <source>
        <strain evidence="5 6">TMW 2.1533</strain>
    </source>
</reference>
<accession>A0AAC9B3T1</accession>
<dbReference type="RefSeq" id="WP_062904630.1">
    <property type="nucleotide sequence ID" value="NZ_CP012278.1"/>
</dbReference>
<keyword evidence="2 5" id="KW-0378">Hydrolase</keyword>
<dbReference type="FunFam" id="3.20.20.80:FF:000014">
    <property type="entry name" value="Alpha,alpha-phosphotrehalase"/>
    <property type="match status" value="1"/>
</dbReference>
<evidence type="ECO:0000256" key="3">
    <source>
        <dbReference type="ARBA" id="ARBA00023295"/>
    </source>
</evidence>
<dbReference type="NCBIfam" id="NF008183">
    <property type="entry name" value="PRK10933.1"/>
    <property type="match status" value="1"/>
</dbReference>
<keyword evidence="3 5" id="KW-0326">Glycosidase</keyword>
<dbReference type="InterPro" id="IPR017853">
    <property type="entry name" value="GH"/>
</dbReference>
<sequence>MTKLWWQNAVVYQVYPKSFQDSNDDGIGDLRGIINRLDYIKELGADIIWLNPIYKSPDIDGGYDIADYQNINPTFGNMDDFECLLKTAHQKGLKIMMDLVVNHSSSDHEWFKKSIGSTDKNNKYRDYYVWRDPVDGHEPNNWGSFFSGPAWTFDEKSGQYYLHLFAKEQPDLNWDNPEVRNSIFDMMNWWAGKGIDGFRMDVISLISKPKDLPDAPKEEGAAYGNAGEIIANGPHVHEYLKEMNQKVLSKHDWITVGETAGVTTEEAKRYANMDESELNMVFQFEHVSLDGNKNTALGKWSDTKTSLIDLRANLAKWQKNLSGKAWNSLYWSNHDQPRTVSRFGNDAPKYRKVSAKMLAAVLHFMQGTPYIYQGEEIGMTNIYFTDINQYRDLESINAYHELVEQEHLLPSETMIKYLAAHSRDNARTPMQWNGTENAGFSKVTPWLPVNPNYKLINVKDALNDKNSVFYFYQKLIKLRHELPIITDGVFNLVEGNESDQEVFAYTRQNEEESLLVIANFTDKVVEREYRVLDNSKLLIQNYKDIVKNNELRPYEVRVYLYEK</sequence>
<dbReference type="Gene3D" id="3.90.400.10">
    <property type="entry name" value="Oligo-1,6-glucosidase, Domain 2"/>
    <property type="match status" value="1"/>
</dbReference>
<dbReference type="CDD" id="cd11333">
    <property type="entry name" value="AmyAc_SI_OligoGlu_DGase"/>
    <property type="match status" value="1"/>
</dbReference>
<dbReference type="EC" id="3.2.1.10" evidence="5"/>
<gene>
    <name evidence="5" type="ORF">ADU70_0154</name>
</gene>
<evidence type="ECO:0000259" key="4">
    <source>
        <dbReference type="SMART" id="SM00642"/>
    </source>
</evidence>
<feature type="domain" description="Glycosyl hydrolase family 13 catalytic" evidence="4">
    <location>
        <begin position="13"/>
        <end position="427"/>
    </location>
</feature>
<organism evidence="5 6">
    <name type="scientific">Pediococcus damnosus</name>
    <dbReference type="NCBI Taxonomy" id="51663"/>
    <lineage>
        <taxon>Bacteria</taxon>
        <taxon>Bacillati</taxon>
        <taxon>Bacillota</taxon>
        <taxon>Bacilli</taxon>
        <taxon>Lactobacillales</taxon>
        <taxon>Lactobacillaceae</taxon>
        <taxon>Pediococcus</taxon>
    </lineage>
</organism>
<dbReference type="GO" id="GO:0004556">
    <property type="term" value="F:alpha-amylase activity"/>
    <property type="evidence" value="ECO:0007669"/>
    <property type="project" value="TreeGrafter"/>
</dbReference>
<dbReference type="Proteomes" id="UP000076405">
    <property type="component" value="Plasmid pL21533-3"/>
</dbReference>
<dbReference type="AlphaFoldDB" id="A0AAC9B3T1"/>
<dbReference type="PANTHER" id="PTHR10357">
    <property type="entry name" value="ALPHA-AMYLASE FAMILY MEMBER"/>
    <property type="match status" value="1"/>
</dbReference>
<name>A0AAC9B3T1_9LACO</name>
<proteinExistence type="inferred from homology"/>
<evidence type="ECO:0000256" key="1">
    <source>
        <dbReference type="ARBA" id="ARBA00008061"/>
    </source>
</evidence>
<dbReference type="InterPro" id="IPR006048">
    <property type="entry name" value="A-amylase/branching_C"/>
</dbReference>
<geneLocation type="plasmid" evidence="6">
    <name>pl21533-3</name>
</geneLocation>
<dbReference type="EMBL" id="CP012278">
    <property type="protein sequence ID" value="AMV63824.1"/>
    <property type="molecule type" value="Genomic_DNA"/>
</dbReference>
<dbReference type="Gene3D" id="2.60.40.1180">
    <property type="entry name" value="Golgi alpha-mannosidase II"/>
    <property type="match status" value="1"/>
</dbReference>
<dbReference type="InterPro" id="IPR013780">
    <property type="entry name" value="Glyco_hydro_b"/>
</dbReference>
<dbReference type="SUPFAM" id="SSF51011">
    <property type="entry name" value="Glycosyl hydrolase domain"/>
    <property type="match status" value="1"/>
</dbReference>
<dbReference type="GO" id="GO:0009313">
    <property type="term" value="P:oligosaccharide catabolic process"/>
    <property type="evidence" value="ECO:0007669"/>
    <property type="project" value="TreeGrafter"/>
</dbReference>
<evidence type="ECO:0000256" key="2">
    <source>
        <dbReference type="ARBA" id="ARBA00022801"/>
    </source>
</evidence>
<keyword evidence="5" id="KW-0614">Plasmid</keyword>
<dbReference type="SUPFAM" id="SSF51445">
    <property type="entry name" value="(Trans)glycosidases"/>
    <property type="match status" value="1"/>
</dbReference>
<dbReference type="PANTHER" id="PTHR10357:SF184">
    <property type="entry name" value="OLIGO-1,6-GLUCOSIDASE 1"/>
    <property type="match status" value="1"/>
</dbReference>
<evidence type="ECO:0000313" key="6">
    <source>
        <dbReference type="Proteomes" id="UP000076405"/>
    </source>
</evidence>
<dbReference type="Pfam" id="PF02806">
    <property type="entry name" value="Alpha-amylase_C"/>
    <property type="match status" value="1"/>
</dbReference>
<dbReference type="FunFam" id="3.90.400.10:FF:000002">
    <property type="entry name" value="Sucrose isomerase"/>
    <property type="match status" value="1"/>
</dbReference>
<comment type="similarity">
    <text evidence="1">Belongs to the glycosyl hydrolase 13 family.</text>
</comment>
<dbReference type="InterPro" id="IPR006047">
    <property type="entry name" value="GH13_cat_dom"/>
</dbReference>
<dbReference type="Pfam" id="PF00128">
    <property type="entry name" value="Alpha-amylase"/>
    <property type="match status" value="1"/>
</dbReference>
<dbReference type="InterPro" id="IPR045857">
    <property type="entry name" value="O16G_dom_2"/>
</dbReference>
<protein>
    <submittedName>
        <fullName evidence="5">Oligo-1,6-glucosidase</fullName>
        <ecNumber evidence="5">3.2.1.10</ecNumber>
    </submittedName>
</protein>
<dbReference type="SMART" id="SM00642">
    <property type="entry name" value="Aamy"/>
    <property type="match status" value="1"/>
</dbReference>
<dbReference type="Gene3D" id="3.20.20.80">
    <property type="entry name" value="Glycosidases"/>
    <property type="match status" value="1"/>
</dbReference>
<evidence type="ECO:0000313" key="5">
    <source>
        <dbReference type="EMBL" id="AMV63824.1"/>
    </source>
</evidence>